<protein>
    <submittedName>
        <fullName evidence="3">Uncharacterized protein</fullName>
    </submittedName>
</protein>
<evidence type="ECO:0000256" key="1">
    <source>
        <dbReference type="SAM" id="MobiDB-lite"/>
    </source>
</evidence>
<dbReference type="Proteomes" id="UP000231990">
    <property type="component" value="Unassembled WGS sequence"/>
</dbReference>
<evidence type="ECO:0000313" key="2">
    <source>
        <dbReference type="EMBL" id="PJZ71363.1"/>
    </source>
</evidence>
<feature type="compositionally biased region" description="Polar residues" evidence="1">
    <location>
        <begin position="35"/>
        <end position="54"/>
    </location>
</feature>
<reference evidence="4 5" key="1">
    <citation type="submission" date="2017-07" db="EMBL/GenBank/DDBJ databases">
        <title>Leptospira spp. isolated from tropical soils.</title>
        <authorList>
            <person name="Thibeaux R."/>
            <person name="Iraola G."/>
            <person name="Ferres I."/>
            <person name="Bierque E."/>
            <person name="Girault D."/>
            <person name="Soupe-Gilbert M.-E."/>
            <person name="Picardeau M."/>
            <person name="Goarant C."/>
        </authorList>
    </citation>
    <scope>NUCLEOTIDE SEQUENCE [LARGE SCALE GENOMIC DNA]</scope>
    <source>
        <strain evidence="3 5">FH1-B-B1</strain>
        <strain evidence="2 4">FH1-B-C1</strain>
    </source>
</reference>
<dbReference type="RefSeq" id="WP_100712322.1">
    <property type="nucleotide sequence ID" value="NZ_NPDY01000001.1"/>
</dbReference>
<proteinExistence type="predicted"/>
<accession>A0A2M9ZS27</accession>
<dbReference type="EMBL" id="NPDY01000001">
    <property type="protein sequence ID" value="PJZ71363.1"/>
    <property type="molecule type" value="Genomic_DNA"/>
</dbReference>
<keyword evidence="4" id="KW-1185">Reference proteome</keyword>
<dbReference type="EMBL" id="NPDZ01000001">
    <property type="protein sequence ID" value="PJZ74897.1"/>
    <property type="molecule type" value="Genomic_DNA"/>
</dbReference>
<evidence type="ECO:0000313" key="5">
    <source>
        <dbReference type="Proteomes" id="UP000231990"/>
    </source>
</evidence>
<evidence type="ECO:0000313" key="3">
    <source>
        <dbReference type="EMBL" id="PJZ74897.1"/>
    </source>
</evidence>
<name>A0A2M9ZS27_9LEPT</name>
<feature type="region of interest" description="Disordered" evidence="1">
    <location>
        <begin position="35"/>
        <end position="78"/>
    </location>
</feature>
<comment type="caution">
    <text evidence="3">The sequence shown here is derived from an EMBL/GenBank/DDBJ whole genome shotgun (WGS) entry which is preliminary data.</text>
</comment>
<evidence type="ECO:0000313" key="4">
    <source>
        <dbReference type="Proteomes" id="UP000231962"/>
    </source>
</evidence>
<dbReference type="Proteomes" id="UP000231962">
    <property type="component" value="Unassembled WGS sequence"/>
</dbReference>
<dbReference type="OrthoDB" id="343963at2"/>
<dbReference type="AlphaFoldDB" id="A0A2M9ZS27"/>
<gene>
    <name evidence="2" type="ORF">CH360_02370</name>
    <name evidence="3" type="ORF">CH373_02370</name>
</gene>
<sequence length="259" mass="28551">MLLKDGSKFENVKVKLVQNGFEVKFQNGSKRVFSSSSIKAVETQKTSISSNSPANFGEKPARSEANWNEVPNSKDGEILEKADNSDLLKMPKSVDLKPQETSQTSDSLLLFAGGMIPGWSPLIRSTDPWKRGTGFGLSLLEIYLAYNLALYYGEKTSLLEKPGPSMQLGLIPFVVPPDQRAIVFGYGTMYLSQRFVLANGREIELETLKRERDAFALTFLSVLVLDGFLSMNRDSQGETLLLKVSLLQGGASFSFGKAF</sequence>
<organism evidence="3 5">
    <name type="scientific">Leptospira perolatii</name>
    <dbReference type="NCBI Taxonomy" id="2023191"/>
    <lineage>
        <taxon>Bacteria</taxon>
        <taxon>Pseudomonadati</taxon>
        <taxon>Spirochaetota</taxon>
        <taxon>Spirochaetia</taxon>
        <taxon>Leptospirales</taxon>
        <taxon>Leptospiraceae</taxon>
        <taxon>Leptospira</taxon>
    </lineage>
</organism>